<reference evidence="3 4" key="1">
    <citation type="submission" date="2017-03" db="EMBL/GenBank/DDBJ databases">
        <title>Genomes of endolithic fungi from Antarctica.</title>
        <authorList>
            <person name="Coleine C."/>
            <person name="Masonjones S."/>
            <person name="Stajich J.E."/>
        </authorList>
    </citation>
    <scope>NUCLEOTIDE SEQUENCE [LARGE SCALE GENOMIC DNA]</scope>
    <source>
        <strain evidence="3 4">CCFEE 6314</strain>
    </source>
</reference>
<evidence type="ECO:0000256" key="1">
    <source>
        <dbReference type="SAM" id="MobiDB-lite"/>
    </source>
</evidence>
<comment type="caution">
    <text evidence="3">The sequence shown here is derived from an EMBL/GenBank/DDBJ whole genome shotgun (WGS) entry which is preliminary data.</text>
</comment>
<dbReference type="PROSITE" id="PS50181">
    <property type="entry name" value="FBOX"/>
    <property type="match status" value="1"/>
</dbReference>
<accession>A0A438NBY9</accession>
<protein>
    <recommendedName>
        <fullName evidence="2">F-box domain-containing protein</fullName>
    </recommendedName>
</protein>
<dbReference type="Proteomes" id="UP000288859">
    <property type="component" value="Unassembled WGS sequence"/>
</dbReference>
<dbReference type="InterPro" id="IPR001810">
    <property type="entry name" value="F-box_dom"/>
</dbReference>
<dbReference type="SUPFAM" id="SSF81383">
    <property type="entry name" value="F-box domain"/>
    <property type="match status" value="1"/>
</dbReference>
<feature type="compositionally biased region" description="Polar residues" evidence="1">
    <location>
        <begin position="171"/>
        <end position="181"/>
    </location>
</feature>
<name>A0A438NBY9_EXOME</name>
<evidence type="ECO:0000313" key="4">
    <source>
        <dbReference type="Proteomes" id="UP000288859"/>
    </source>
</evidence>
<evidence type="ECO:0000259" key="2">
    <source>
        <dbReference type="PROSITE" id="PS50181"/>
    </source>
</evidence>
<gene>
    <name evidence="3" type="ORF">B0A52_02254</name>
</gene>
<feature type="domain" description="F-box" evidence="2">
    <location>
        <begin position="1"/>
        <end position="48"/>
    </location>
</feature>
<dbReference type="EMBL" id="NAJM01000009">
    <property type="protein sequence ID" value="RVX73127.1"/>
    <property type="molecule type" value="Genomic_DNA"/>
</dbReference>
<dbReference type="CDD" id="cd09917">
    <property type="entry name" value="F-box_SF"/>
    <property type="match status" value="1"/>
</dbReference>
<dbReference type="Pfam" id="PF00646">
    <property type="entry name" value="F-box"/>
    <property type="match status" value="1"/>
</dbReference>
<proteinExistence type="predicted"/>
<dbReference type="Gene3D" id="1.20.1280.50">
    <property type="match status" value="1"/>
</dbReference>
<organism evidence="3 4">
    <name type="scientific">Exophiala mesophila</name>
    <name type="common">Black yeast-like fungus</name>
    <dbReference type="NCBI Taxonomy" id="212818"/>
    <lineage>
        <taxon>Eukaryota</taxon>
        <taxon>Fungi</taxon>
        <taxon>Dikarya</taxon>
        <taxon>Ascomycota</taxon>
        <taxon>Pezizomycotina</taxon>
        <taxon>Eurotiomycetes</taxon>
        <taxon>Chaetothyriomycetidae</taxon>
        <taxon>Chaetothyriales</taxon>
        <taxon>Herpotrichiellaceae</taxon>
        <taxon>Exophiala</taxon>
    </lineage>
</organism>
<sequence length="472" mass="53174">MALLKLPHEILSHVMTFVGPPDISSFATTCKQAHTFASPQNQLLWKAAFLSVFDDPADAWAAMPVQASQLRKEQWHWHRELRLRFLALRMARSKYVLDFDHANALAYVDTILDILDTTKFTPSPRDIKHGRVPTVDDRTLSRNLQLLSEIDQKDQGLIALIHDTGKSTTSTYPGTNGNLWNSPLRPRTRSVTQAEDEKNRPENAARLHVLNGLTKRELENRSWGAARRKVYNWHLTGPDNDYGPFQRDGSGKVDWPLLEAVFCVIARIFKVCVRGHLTMPQGFCYSIPHRTLSDPTVPEDWARVTGRWLGTYAFLDYADLFAFNAAEALSIQPPSLDDEEEACGDLMTLDLKLDPSLSSDRRLRTLLPYSTDLPILYFSSLPRATLGLRRPAIGVRGMTCLIPGGREVRWRFIISYGGQDQWQLEGVQPGGVRSGGVFGLWTQCEHEENGPVGPFCYFPSELCKTTSVVLVP</sequence>
<dbReference type="InterPro" id="IPR036047">
    <property type="entry name" value="F-box-like_dom_sf"/>
</dbReference>
<evidence type="ECO:0000313" key="3">
    <source>
        <dbReference type="EMBL" id="RVX73127.1"/>
    </source>
</evidence>
<dbReference type="VEuPathDB" id="FungiDB:PV10_08026"/>
<feature type="region of interest" description="Disordered" evidence="1">
    <location>
        <begin position="171"/>
        <end position="200"/>
    </location>
</feature>
<dbReference type="AlphaFoldDB" id="A0A438NBY9"/>
<dbReference type="OrthoDB" id="3226064at2759"/>